<evidence type="ECO:0000313" key="2">
    <source>
        <dbReference type="EMBL" id="CCQ36417.1"/>
    </source>
</evidence>
<protein>
    <submittedName>
        <fullName evidence="2">Probable secreted glycoprotein</fullName>
    </submittedName>
</protein>
<reference evidence="2 3" key="1">
    <citation type="journal article" date="2013" name="Genome Announc.">
        <title>Genome of the haloarchaeon Natronomonas moolapensis, a neutrophilic member of a previously haloalkaliphilic genus.</title>
        <authorList>
            <person name="Dyall-Smith M.L."/>
            <person name="Pfeiffer F."/>
            <person name="Oberwinkler T."/>
            <person name="Klee K."/>
            <person name="Rampp M."/>
            <person name="Palm P."/>
            <person name="Gross K."/>
            <person name="Schuster S.C."/>
            <person name="Oesterhelt D."/>
        </authorList>
    </citation>
    <scope>NUCLEOTIDE SEQUENCE [LARGE SCALE GENOMIC DNA]</scope>
    <source>
        <strain evidence="3">DSM 18674 / JCM 14361 / 8.8.11</strain>
    </source>
</reference>
<dbReference type="HOGENOM" id="CLU_120317_1_0_2"/>
<dbReference type="RefSeq" id="WP_015409217.1">
    <property type="nucleotide sequence ID" value="NC_020388.1"/>
</dbReference>
<keyword evidence="3" id="KW-1185">Reference proteome</keyword>
<dbReference type="STRING" id="268739.Nmlp_2245"/>
<dbReference type="EMBL" id="HF582854">
    <property type="protein sequence ID" value="CCQ36417.1"/>
    <property type="molecule type" value="Genomic_DNA"/>
</dbReference>
<feature type="transmembrane region" description="Helical" evidence="1">
    <location>
        <begin position="12"/>
        <end position="31"/>
    </location>
</feature>
<dbReference type="OrthoDB" id="239618at2157"/>
<evidence type="ECO:0000313" key="3">
    <source>
        <dbReference type="Proteomes" id="UP000011867"/>
    </source>
</evidence>
<dbReference type="AlphaFoldDB" id="M1Y1R8"/>
<keyword evidence="1" id="KW-0812">Transmembrane</keyword>
<evidence type="ECO:0000256" key="1">
    <source>
        <dbReference type="SAM" id="Phobius"/>
    </source>
</evidence>
<proteinExistence type="predicted"/>
<organism evidence="2 3">
    <name type="scientific">Natronomonas moolapensis (strain DSM 18674 / CECT 7526 / JCM 14361 / 8.8.11)</name>
    <dbReference type="NCBI Taxonomy" id="268739"/>
    <lineage>
        <taxon>Archaea</taxon>
        <taxon>Methanobacteriati</taxon>
        <taxon>Methanobacteriota</taxon>
        <taxon>Stenosarchaea group</taxon>
        <taxon>Halobacteria</taxon>
        <taxon>Halobacteriales</taxon>
        <taxon>Natronomonadaceae</taxon>
        <taxon>Natronomonas</taxon>
    </lineage>
</organism>
<dbReference type="Pfam" id="PF23928">
    <property type="entry name" value="DUF7266"/>
    <property type="match status" value="1"/>
</dbReference>
<name>M1Y1R8_NATM8</name>
<dbReference type="GeneID" id="14651181"/>
<gene>
    <name evidence="2" type="ordered locus">Nmlp_2245</name>
</gene>
<sequence>MRSDDRGVSVAVGYVLGLGIATLLFSVLLIGGSGMIENQTQTVTYDQLSVTGQQLAADLSGVDRLVRAGGGGDGAGLSEVSLRTDLPNSVAAGGYTIEITYTEADDTGTIELRSSSPDVVVSVPFRSVTPVRGTTIGGGTVETHYDGSEDELVVESV</sequence>
<dbReference type="KEGG" id="nmo:Nmlp_2245"/>
<keyword evidence="1" id="KW-0472">Membrane</keyword>
<accession>M1Y1R8</accession>
<dbReference type="eggNOG" id="arCOG03926">
    <property type="taxonomic scope" value="Archaea"/>
</dbReference>
<dbReference type="InterPro" id="IPR055690">
    <property type="entry name" value="DUF7266"/>
</dbReference>
<keyword evidence="1" id="KW-1133">Transmembrane helix</keyword>
<dbReference type="Proteomes" id="UP000011867">
    <property type="component" value="Chromosome"/>
</dbReference>